<evidence type="ECO:0000259" key="1">
    <source>
        <dbReference type="Pfam" id="PF07969"/>
    </source>
</evidence>
<proteinExistence type="predicted"/>
<dbReference type="SUPFAM" id="SSF51556">
    <property type="entry name" value="Metallo-dependent hydrolases"/>
    <property type="match status" value="1"/>
</dbReference>
<evidence type="ECO:0000313" key="3">
    <source>
        <dbReference type="Proteomes" id="UP000077469"/>
    </source>
</evidence>
<dbReference type="PaxDb" id="1123384-AJ81_01955"/>
<sequence>MTLKNCLVYRDGNFVKMDLNVEKGIFVDNPSEPLIDATGYYVMPGFVDSHAHVIGTGHKYGHVNLENVGSIEELLQILQAEDHGVIIGRGWSEEKLGTRPTRQLLDLLEKPVLLIRRCGHVAVANRSLMELTGRWREDGVFKEQDLEQLRKDLPSREDEKFFKIGQEHFLMHGVTFVHSDDLHGLSWENLKEILKDSKMRVFEKVYFPSLSDLEKFDDFGQISDRVIVKAVKLFADGSVGGRTAWLSVPYADDPSNFGTKLIDEEELEKFAILCERKNVQLCVHAIGDEALHMVGKVFSRHPNHRVIHAQLVRNEDLSLLRKSFFSIQPHFAFEDRHLIESVLPKNLKALRYPFLMLFQQGFKIAFSTDAPVSPEDPKYVIECAMKLGFTKQQAIELYTVAGARMAGLNNLGEIKSGFLADFCLYEKNPLDLDEDPVAVYVAGELVYEK</sequence>
<dbReference type="PANTHER" id="PTHR22642">
    <property type="entry name" value="IMIDAZOLONEPROPIONASE"/>
    <property type="match status" value="1"/>
</dbReference>
<gene>
    <name evidence="2" type="ORF">AJ81_01955</name>
</gene>
<name>A0A0X1KPM2_9THEM</name>
<dbReference type="InterPro" id="IPR032466">
    <property type="entry name" value="Metal_Hydrolase"/>
</dbReference>
<organism evidence="2 3">
    <name type="scientific">Pseudothermotoga hypogea DSM 11164 = NBRC 106472</name>
    <dbReference type="NCBI Taxonomy" id="1123384"/>
    <lineage>
        <taxon>Bacteria</taxon>
        <taxon>Thermotogati</taxon>
        <taxon>Thermotogota</taxon>
        <taxon>Thermotogae</taxon>
        <taxon>Thermotogales</taxon>
        <taxon>Thermotogaceae</taxon>
        <taxon>Pseudothermotoga</taxon>
    </lineage>
</organism>
<dbReference type="Pfam" id="PF07969">
    <property type="entry name" value="Amidohydro_3"/>
    <property type="match status" value="1"/>
</dbReference>
<protein>
    <submittedName>
        <fullName evidence="2">Amidohydrolase</fullName>
    </submittedName>
</protein>
<feature type="domain" description="Amidohydrolase 3" evidence="1">
    <location>
        <begin position="35"/>
        <end position="447"/>
    </location>
</feature>
<dbReference type="STRING" id="1123384.AJ81_01955"/>
<accession>A0A0X1KPM2</accession>
<reference evidence="2 3" key="1">
    <citation type="submission" date="2014-01" db="EMBL/GenBank/DDBJ databases">
        <title>Genome sequencing of Thermotog hypogea.</title>
        <authorList>
            <person name="Zhang X."/>
            <person name="Alvare G."/>
            <person name="Fristensky B."/>
            <person name="Chen L."/>
            <person name="Suen T."/>
            <person name="Chen Q."/>
            <person name="Ma K."/>
        </authorList>
    </citation>
    <scope>NUCLEOTIDE SEQUENCE [LARGE SCALE GENOMIC DNA]</scope>
    <source>
        <strain evidence="2 3">DSM 11164</strain>
    </source>
</reference>
<dbReference type="OrthoDB" id="9767366at2"/>
<keyword evidence="2" id="KW-0378">Hydrolase</keyword>
<dbReference type="RefSeq" id="WP_031503592.1">
    <property type="nucleotide sequence ID" value="NC_022795.1"/>
</dbReference>
<dbReference type="PATRIC" id="fig|1123384.7.peg.388"/>
<dbReference type="InterPro" id="IPR011059">
    <property type="entry name" value="Metal-dep_hydrolase_composite"/>
</dbReference>
<dbReference type="Gene3D" id="2.30.40.10">
    <property type="entry name" value="Urease, subunit C, domain 1"/>
    <property type="match status" value="1"/>
</dbReference>
<dbReference type="InterPro" id="IPR013108">
    <property type="entry name" value="Amidohydro_3"/>
</dbReference>
<dbReference type="EMBL" id="CP007141">
    <property type="protein sequence ID" value="AJC73170.1"/>
    <property type="molecule type" value="Genomic_DNA"/>
</dbReference>
<dbReference type="PANTHER" id="PTHR22642:SF2">
    <property type="entry name" value="PROTEIN LONG AFTER FAR-RED 3"/>
    <property type="match status" value="1"/>
</dbReference>
<evidence type="ECO:0000313" key="2">
    <source>
        <dbReference type="EMBL" id="AJC73170.1"/>
    </source>
</evidence>
<dbReference type="Gene3D" id="3.10.310.70">
    <property type="match status" value="1"/>
</dbReference>
<keyword evidence="3" id="KW-1185">Reference proteome</keyword>
<dbReference type="GO" id="GO:0016810">
    <property type="term" value="F:hydrolase activity, acting on carbon-nitrogen (but not peptide) bonds"/>
    <property type="evidence" value="ECO:0007669"/>
    <property type="project" value="InterPro"/>
</dbReference>
<dbReference type="AlphaFoldDB" id="A0A0X1KPM2"/>
<dbReference type="SUPFAM" id="SSF51338">
    <property type="entry name" value="Composite domain of metallo-dependent hydrolases"/>
    <property type="match status" value="1"/>
</dbReference>
<dbReference type="KEGG" id="phy:AJ81_01955"/>
<dbReference type="Gene3D" id="3.20.20.140">
    <property type="entry name" value="Metal-dependent hydrolases"/>
    <property type="match status" value="1"/>
</dbReference>
<dbReference type="Proteomes" id="UP000077469">
    <property type="component" value="Chromosome"/>
</dbReference>